<accession>A0A413T4G9</accession>
<dbReference type="PANTHER" id="PTHR30026">
    <property type="entry name" value="OUTER MEMBRANE PROTEIN TOLC"/>
    <property type="match status" value="1"/>
</dbReference>
<dbReference type="PANTHER" id="PTHR30026:SF20">
    <property type="entry name" value="OUTER MEMBRANE PROTEIN TOLC"/>
    <property type="match status" value="1"/>
</dbReference>
<dbReference type="EMBL" id="QSFT01000002">
    <property type="protein sequence ID" value="RHA78597.1"/>
    <property type="molecule type" value="Genomic_DNA"/>
</dbReference>
<evidence type="ECO:0000256" key="1">
    <source>
        <dbReference type="ARBA" id="ARBA00004442"/>
    </source>
</evidence>
<evidence type="ECO:0000313" key="9">
    <source>
        <dbReference type="EMBL" id="RHA78597.1"/>
    </source>
</evidence>
<evidence type="ECO:0000256" key="6">
    <source>
        <dbReference type="ARBA" id="ARBA00023136"/>
    </source>
</evidence>
<dbReference type="InterPro" id="IPR051906">
    <property type="entry name" value="TolC-like"/>
</dbReference>
<comment type="subcellular location">
    <subcellularLocation>
        <location evidence="1">Cell outer membrane</location>
    </subcellularLocation>
</comment>
<dbReference type="AlphaFoldDB" id="A0A413T4G9"/>
<evidence type="ECO:0000256" key="4">
    <source>
        <dbReference type="ARBA" id="ARBA00022452"/>
    </source>
</evidence>
<dbReference type="Gene3D" id="1.20.1600.10">
    <property type="entry name" value="Outer membrane efflux proteins (OEP)"/>
    <property type="match status" value="1"/>
</dbReference>
<evidence type="ECO:0000256" key="2">
    <source>
        <dbReference type="ARBA" id="ARBA00007613"/>
    </source>
</evidence>
<proteinExistence type="inferred from homology"/>
<feature type="coiled-coil region" evidence="8">
    <location>
        <begin position="336"/>
        <end position="388"/>
    </location>
</feature>
<evidence type="ECO:0000256" key="8">
    <source>
        <dbReference type="SAM" id="Coils"/>
    </source>
</evidence>
<dbReference type="InterPro" id="IPR003423">
    <property type="entry name" value="OMP_efflux"/>
</dbReference>
<keyword evidence="7" id="KW-0998">Cell outer membrane</keyword>
<keyword evidence="8" id="KW-0175">Coiled coil</keyword>
<evidence type="ECO:0000256" key="5">
    <source>
        <dbReference type="ARBA" id="ARBA00022692"/>
    </source>
</evidence>
<name>A0A413T4G9_9BACT</name>
<evidence type="ECO:0000256" key="3">
    <source>
        <dbReference type="ARBA" id="ARBA00022448"/>
    </source>
</evidence>
<dbReference type="SUPFAM" id="SSF56954">
    <property type="entry name" value="Outer membrane efflux proteins (OEP)"/>
    <property type="match status" value="1"/>
</dbReference>
<keyword evidence="5" id="KW-0812">Transmembrane</keyword>
<comment type="caution">
    <text evidence="9">The sequence shown here is derived from an EMBL/GenBank/DDBJ whole genome shotgun (WGS) entry which is preliminary data.</text>
</comment>
<sequence>MIVYLYVQLTTTIMKLKSKYTFLLVLAGMCQMPLQAQQTYSLEDCIREALINNVRMKNAANDLKAAQETRSEAFTRYFPSVSAAGSGFIADKGLLQMSLSPEMEMSMMKNGVIGGVSATLPLFTGGQLVNGNKLAKTGIEAGRLQLRRSENEVTLTVENYFWQVVMLEEKLHTLQTVEEQLAGIAKDAEAAVKAGVSNRNDLLQVQLRRNETKSGRINLENSLALARNLLAQYIGHPADSIRLSVSLDGSVPENPESLRTDHQASLPLTPEYGLLQQQVKSGRLQYKMAVGKNLPTIAIGGGYFYENLMDRDHSFWMGFATVSVPLSGWWGGSHNMKKQKLQWQNAENQLTDQSERLIIRMEQAWNDLNNAYQQVKIACESIEQATENLRLNTDYYTAGTCTMSDLLEAQTLYRQSRDQYVDAYSQYEVKKREYLQATGR</sequence>
<reference evidence="9 10" key="1">
    <citation type="submission" date="2018-08" db="EMBL/GenBank/DDBJ databases">
        <title>A genome reference for cultivated species of the human gut microbiota.</title>
        <authorList>
            <person name="Zou Y."/>
            <person name="Xue W."/>
            <person name="Luo G."/>
        </authorList>
    </citation>
    <scope>NUCLEOTIDE SEQUENCE [LARGE SCALE GENOMIC DNA]</scope>
    <source>
        <strain evidence="9 10">AM42-38</strain>
    </source>
</reference>
<comment type="similarity">
    <text evidence="2">Belongs to the outer membrane factor (OMF) (TC 1.B.17) family.</text>
</comment>
<dbReference type="Proteomes" id="UP000283855">
    <property type="component" value="Unassembled WGS sequence"/>
</dbReference>
<protein>
    <submittedName>
        <fullName evidence="9">TolC family protein</fullName>
    </submittedName>
</protein>
<dbReference type="GO" id="GO:0009279">
    <property type="term" value="C:cell outer membrane"/>
    <property type="evidence" value="ECO:0007669"/>
    <property type="project" value="UniProtKB-SubCell"/>
</dbReference>
<evidence type="ECO:0000256" key="7">
    <source>
        <dbReference type="ARBA" id="ARBA00023237"/>
    </source>
</evidence>
<dbReference type="Pfam" id="PF02321">
    <property type="entry name" value="OEP"/>
    <property type="match status" value="2"/>
</dbReference>
<organism evidence="9 10">
    <name type="scientific">Phocaeicola coprophilus</name>
    <dbReference type="NCBI Taxonomy" id="387090"/>
    <lineage>
        <taxon>Bacteria</taxon>
        <taxon>Pseudomonadati</taxon>
        <taxon>Bacteroidota</taxon>
        <taxon>Bacteroidia</taxon>
        <taxon>Bacteroidales</taxon>
        <taxon>Bacteroidaceae</taxon>
        <taxon>Phocaeicola</taxon>
    </lineage>
</organism>
<keyword evidence="6" id="KW-0472">Membrane</keyword>
<evidence type="ECO:0000313" key="10">
    <source>
        <dbReference type="Proteomes" id="UP000283855"/>
    </source>
</evidence>
<dbReference type="GO" id="GO:0015562">
    <property type="term" value="F:efflux transmembrane transporter activity"/>
    <property type="evidence" value="ECO:0007669"/>
    <property type="project" value="InterPro"/>
</dbReference>
<dbReference type="GO" id="GO:0015288">
    <property type="term" value="F:porin activity"/>
    <property type="evidence" value="ECO:0007669"/>
    <property type="project" value="TreeGrafter"/>
</dbReference>
<gene>
    <name evidence="9" type="ORF">DW921_01200</name>
</gene>
<keyword evidence="3" id="KW-0813">Transport</keyword>
<dbReference type="GO" id="GO:1990281">
    <property type="term" value="C:efflux pump complex"/>
    <property type="evidence" value="ECO:0007669"/>
    <property type="project" value="TreeGrafter"/>
</dbReference>
<keyword evidence="4" id="KW-1134">Transmembrane beta strand</keyword>